<name>A0AA86T1J8_9BACT</name>
<proteinExistence type="predicted"/>
<gene>
    <name evidence="3" type="ORF">DNFV4_00489</name>
</gene>
<feature type="transmembrane region" description="Helical" evidence="2">
    <location>
        <begin position="101"/>
        <end position="121"/>
    </location>
</feature>
<feature type="transmembrane region" description="Helical" evidence="2">
    <location>
        <begin position="333"/>
        <end position="352"/>
    </location>
</feature>
<keyword evidence="2" id="KW-0812">Transmembrane</keyword>
<evidence type="ECO:0000256" key="2">
    <source>
        <dbReference type="SAM" id="Phobius"/>
    </source>
</evidence>
<evidence type="ECO:0000256" key="1">
    <source>
        <dbReference type="SAM" id="MobiDB-lite"/>
    </source>
</evidence>
<organism evidence="3 4">
    <name type="scientific">Nitrospira tepida</name>
    <dbReference type="NCBI Taxonomy" id="2973512"/>
    <lineage>
        <taxon>Bacteria</taxon>
        <taxon>Pseudomonadati</taxon>
        <taxon>Nitrospirota</taxon>
        <taxon>Nitrospiria</taxon>
        <taxon>Nitrospirales</taxon>
        <taxon>Nitrospiraceae</taxon>
        <taxon>Nitrospira</taxon>
    </lineage>
</organism>
<feature type="transmembrane region" description="Helical" evidence="2">
    <location>
        <begin position="278"/>
        <end position="300"/>
    </location>
</feature>
<protein>
    <recommendedName>
        <fullName evidence="5">Zinc finger/thioredoxin putative domain-containing protein</fullName>
    </recommendedName>
</protein>
<evidence type="ECO:0000313" key="3">
    <source>
        <dbReference type="EMBL" id="CAI4030065.1"/>
    </source>
</evidence>
<keyword evidence="4" id="KW-1185">Reference proteome</keyword>
<dbReference type="InterPro" id="IPR010295">
    <property type="entry name" value="DUF898"/>
</dbReference>
<feature type="transmembrane region" description="Helical" evidence="2">
    <location>
        <begin position="157"/>
        <end position="175"/>
    </location>
</feature>
<sequence>MASLSTDDSIQLTCTHCRSRFRVRSRASLKPGTKSACASCGTKFFVVAGPFPPAAPPQRITAPSSADVDAEPASVPSGEQIPSQGPKTYRLSFFGVGGSLFGMHLVNLCLTILTLGLYSFWAKVKVRSYLYSQTQCAGDRFAYHGAPRELLNGAGRATLLFGLPYLTLSLAPRYFEMGAATLVTGQLLSTILLMLFLPVAVTGARRYRLSRSSWRGIRFSFRGKAIEFMTLFLKGSLLTTITLGAYYPLFEVRRQAYLIDHSYLGSERFSFDGDRYGLARSFVGSVLLLPFTFGCSWFWYMAARQRYFWNHSTLCGGRFVCTVQGWPLLKLKLGNFLLLIGSLGLAWPWTTVRNARFLFSNLRLNGAMAVERIAQDERAVTATGEGLSSFLDTGFDLG</sequence>
<dbReference type="Proteomes" id="UP001179121">
    <property type="component" value="Chromosome"/>
</dbReference>
<reference evidence="3" key="1">
    <citation type="submission" date="2022-10" db="EMBL/GenBank/DDBJ databases">
        <authorList>
            <person name="Koch H."/>
        </authorList>
    </citation>
    <scope>NUCLEOTIDE SEQUENCE</scope>
    <source>
        <strain evidence="3">DNF</strain>
    </source>
</reference>
<dbReference type="KEGG" id="nti:DNFV4_00489"/>
<evidence type="ECO:0000313" key="4">
    <source>
        <dbReference type="Proteomes" id="UP001179121"/>
    </source>
</evidence>
<evidence type="ECO:0008006" key="5">
    <source>
        <dbReference type="Google" id="ProtNLM"/>
    </source>
</evidence>
<accession>A0AA86T1J8</accession>
<feature type="transmembrane region" description="Helical" evidence="2">
    <location>
        <begin position="187"/>
        <end position="204"/>
    </location>
</feature>
<keyword evidence="2" id="KW-0472">Membrane</keyword>
<feature type="region of interest" description="Disordered" evidence="1">
    <location>
        <begin position="58"/>
        <end position="83"/>
    </location>
</feature>
<feature type="transmembrane region" description="Helical" evidence="2">
    <location>
        <begin position="225"/>
        <end position="247"/>
    </location>
</feature>
<dbReference type="EMBL" id="OX365700">
    <property type="protein sequence ID" value="CAI4030065.1"/>
    <property type="molecule type" value="Genomic_DNA"/>
</dbReference>
<dbReference type="RefSeq" id="WP_289267069.1">
    <property type="nucleotide sequence ID" value="NZ_OX365700.1"/>
</dbReference>
<dbReference type="Pfam" id="PF05987">
    <property type="entry name" value="DUF898"/>
    <property type="match status" value="1"/>
</dbReference>
<keyword evidence="2" id="KW-1133">Transmembrane helix</keyword>
<dbReference type="AlphaFoldDB" id="A0AA86T1J8"/>